<keyword evidence="3 4" id="KW-0862">Zinc</keyword>
<evidence type="ECO:0000256" key="1">
    <source>
        <dbReference type="ARBA" id="ARBA00022490"/>
    </source>
</evidence>
<evidence type="ECO:0000256" key="4">
    <source>
        <dbReference type="HAMAP-Rule" id="MF_00745"/>
    </source>
</evidence>
<dbReference type="SMART" id="SM00731">
    <property type="entry name" value="SprT"/>
    <property type="match status" value="1"/>
</dbReference>
<keyword evidence="1 4" id="KW-0963">Cytoplasm</keyword>
<dbReference type="Proteomes" id="UP000051054">
    <property type="component" value="Unassembled WGS sequence"/>
</dbReference>
<gene>
    <name evidence="6" type="ORF">FC40_GL000965</name>
</gene>
<feature type="active site" evidence="4">
    <location>
        <position position="68"/>
    </location>
</feature>
<dbReference type="Pfam" id="PF10263">
    <property type="entry name" value="SprT-like"/>
    <property type="match status" value="1"/>
</dbReference>
<dbReference type="GO" id="GO:0008270">
    <property type="term" value="F:zinc ion binding"/>
    <property type="evidence" value="ECO:0007669"/>
    <property type="project" value="UniProtKB-UniRule"/>
</dbReference>
<reference evidence="6 7" key="1">
    <citation type="journal article" date="2015" name="Genome Announc.">
        <title>Expanding the biotechnology potential of lactobacilli through comparative genomics of 213 strains and associated genera.</title>
        <authorList>
            <person name="Sun Z."/>
            <person name="Harris H.M."/>
            <person name="McCann A."/>
            <person name="Guo C."/>
            <person name="Argimon S."/>
            <person name="Zhang W."/>
            <person name="Yang X."/>
            <person name="Jeffery I.B."/>
            <person name="Cooney J.C."/>
            <person name="Kagawa T.F."/>
            <person name="Liu W."/>
            <person name="Song Y."/>
            <person name="Salvetti E."/>
            <person name="Wrobel A."/>
            <person name="Rasinkangas P."/>
            <person name="Parkhill J."/>
            <person name="Rea M.C."/>
            <person name="O'Sullivan O."/>
            <person name="Ritari J."/>
            <person name="Douillard F.P."/>
            <person name="Paul Ross R."/>
            <person name="Yang R."/>
            <person name="Briner A.E."/>
            <person name="Felis G.E."/>
            <person name="de Vos W.M."/>
            <person name="Barrangou R."/>
            <person name="Klaenhammer T.R."/>
            <person name="Caufield P.W."/>
            <person name="Cui Y."/>
            <person name="Zhang H."/>
            <person name="O'Toole P.W."/>
        </authorList>
    </citation>
    <scope>NUCLEOTIDE SEQUENCE [LARGE SCALE GENOMIC DNA]</scope>
    <source>
        <strain evidence="6 7">DSM 18933</strain>
    </source>
</reference>
<feature type="binding site" evidence="4">
    <location>
        <position position="67"/>
    </location>
    <ligand>
        <name>Zn(2+)</name>
        <dbReference type="ChEBI" id="CHEBI:29105"/>
    </ligand>
</feature>
<dbReference type="GO" id="GO:0005737">
    <property type="term" value="C:cytoplasm"/>
    <property type="evidence" value="ECO:0007669"/>
    <property type="project" value="UniProtKB-SubCell"/>
</dbReference>
<evidence type="ECO:0000256" key="2">
    <source>
        <dbReference type="ARBA" id="ARBA00022723"/>
    </source>
</evidence>
<comment type="cofactor">
    <cofactor evidence="4">
        <name>Zn(2+)</name>
        <dbReference type="ChEBI" id="CHEBI:29105"/>
    </cofactor>
    <text evidence="4">Binds 1 zinc ion.</text>
</comment>
<dbReference type="InterPro" id="IPR006640">
    <property type="entry name" value="SprT-like_domain"/>
</dbReference>
<keyword evidence="2 4" id="KW-0479">Metal-binding</keyword>
<keyword evidence="7" id="KW-1185">Reference proteome</keyword>
<dbReference type="STRING" id="1423755.FC40_GL000965"/>
<name>A0A0R1WKA6_9LACO</name>
<accession>A0A0R1WKA6</accession>
<comment type="caution">
    <text evidence="6">The sequence shown here is derived from an EMBL/GenBank/DDBJ whole genome shotgun (WGS) entry which is preliminary data.</text>
</comment>
<dbReference type="InterPro" id="IPR023524">
    <property type="entry name" value="Uncharacterised_SprT-like"/>
</dbReference>
<dbReference type="PATRIC" id="fig|1423755.3.peg.1023"/>
<organism evidence="6 7">
    <name type="scientific">Ligilactobacillus hayakitensis DSM 18933 = JCM 14209</name>
    <dbReference type="NCBI Taxonomy" id="1423755"/>
    <lineage>
        <taxon>Bacteria</taxon>
        <taxon>Bacillati</taxon>
        <taxon>Bacillota</taxon>
        <taxon>Bacilli</taxon>
        <taxon>Lactobacillales</taxon>
        <taxon>Lactobacillaceae</taxon>
        <taxon>Ligilactobacillus</taxon>
    </lineage>
</organism>
<proteinExistence type="inferred from homology"/>
<dbReference type="AlphaFoldDB" id="A0A0R1WKA6"/>
<feature type="binding site" evidence="4">
    <location>
        <position position="71"/>
    </location>
    <ligand>
        <name>Zn(2+)</name>
        <dbReference type="ChEBI" id="CHEBI:29105"/>
    </ligand>
</feature>
<comment type="subcellular location">
    <subcellularLocation>
        <location evidence="4">Cytoplasm</location>
    </subcellularLocation>
</comment>
<dbReference type="OrthoDB" id="9799909at2"/>
<dbReference type="EMBL" id="AZGD01000095">
    <property type="protein sequence ID" value="KRM18286.1"/>
    <property type="molecule type" value="Genomic_DNA"/>
</dbReference>
<dbReference type="Gene3D" id="3.30.2010.10">
    <property type="entry name" value="Metalloproteases ('zincins'), catalytic domain"/>
    <property type="match status" value="1"/>
</dbReference>
<dbReference type="HAMAP" id="MF_00745">
    <property type="entry name" value="SprT_like"/>
    <property type="match status" value="1"/>
</dbReference>
<evidence type="ECO:0000313" key="7">
    <source>
        <dbReference type="Proteomes" id="UP000051054"/>
    </source>
</evidence>
<evidence type="ECO:0000259" key="5">
    <source>
        <dbReference type="SMART" id="SM00731"/>
    </source>
</evidence>
<protein>
    <recommendedName>
        <fullName evidence="4">Protein SprT-like</fullName>
    </recommendedName>
</protein>
<evidence type="ECO:0000256" key="3">
    <source>
        <dbReference type="ARBA" id="ARBA00022833"/>
    </source>
</evidence>
<dbReference type="RefSeq" id="WP_025022631.1">
    <property type="nucleotide sequence ID" value="NZ_AZGD01000095.1"/>
</dbReference>
<comment type="similarity">
    <text evidence="4">Belongs to the SprT family.</text>
</comment>
<sequence>MNNQELQSLVESISLEFFKCPFLHKAYFNSRLKSTGGRYFLKNHNIDINPKMLEEFNEQILIGVIKHELCHYHLHLSGQKHTHRDLVFRNLLQQVGGLRYAPRISNEKMKYQYVCQQCERKFWRQRKMNPDRYRCGACHGKIKLI</sequence>
<dbReference type="eggNOG" id="COG3091">
    <property type="taxonomic scope" value="Bacteria"/>
</dbReference>
<feature type="domain" description="SprT-like" evidence="5">
    <location>
        <begin position="4"/>
        <end position="145"/>
    </location>
</feature>
<dbReference type="NCBIfam" id="NF003339">
    <property type="entry name" value="PRK04351.1"/>
    <property type="match status" value="1"/>
</dbReference>
<dbReference type="GO" id="GO:0006950">
    <property type="term" value="P:response to stress"/>
    <property type="evidence" value="ECO:0007669"/>
    <property type="project" value="UniProtKB-ARBA"/>
</dbReference>
<evidence type="ECO:0000313" key="6">
    <source>
        <dbReference type="EMBL" id="KRM18286.1"/>
    </source>
</evidence>